<evidence type="ECO:0000313" key="2">
    <source>
        <dbReference type="Proteomes" id="UP000594468"/>
    </source>
</evidence>
<dbReference type="KEGG" id="pmet:G4Y79_01815"/>
<keyword evidence="1" id="KW-0378">Hydrolase</keyword>
<name>A0A7S8EDT6_9CHLR</name>
<dbReference type="GO" id="GO:0016787">
    <property type="term" value="F:hydrolase activity"/>
    <property type="evidence" value="ECO:0007669"/>
    <property type="project" value="UniProtKB-KW"/>
</dbReference>
<keyword evidence="2" id="KW-1185">Reference proteome</keyword>
<dbReference type="EMBL" id="CP062983">
    <property type="protein sequence ID" value="QPC85097.1"/>
    <property type="molecule type" value="Genomic_DNA"/>
</dbReference>
<dbReference type="AlphaFoldDB" id="A0A7S8EDT6"/>
<evidence type="ECO:0000313" key="1">
    <source>
        <dbReference type="EMBL" id="QPC85097.1"/>
    </source>
</evidence>
<reference evidence="1 2" key="1">
    <citation type="submission" date="2020-02" db="EMBL/GenBank/DDBJ databases">
        <authorList>
            <person name="Zheng R.K."/>
            <person name="Sun C.M."/>
        </authorList>
    </citation>
    <scope>NUCLEOTIDE SEQUENCE [LARGE SCALE GENOMIC DNA]</scope>
    <source>
        <strain evidence="2">rifampicinis</strain>
    </source>
</reference>
<dbReference type="RefSeq" id="WP_195173160.1">
    <property type="nucleotide sequence ID" value="NZ_CP062983.1"/>
</dbReference>
<organism evidence="1 2">
    <name type="scientific">Phototrophicus methaneseepsis</name>
    <dbReference type="NCBI Taxonomy" id="2710758"/>
    <lineage>
        <taxon>Bacteria</taxon>
        <taxon>Bacillati</taxon>
        <taxon>Chloroflexota</taxon>
        <taxon>Candidatus Thermofontia</taxon>
        <taxon>Phototrophicales</taxon>
        <taxon>Phototrophicaceae</taxon>
        <taxon>Phototrophicus</taxon>
    </lineage>
</organism>
<protein>
    <submittedName>
        <fullName evidence="1">L-2-amino-thiazoline-4-carboxylic acid hydrolase</fullName>
    </submittedName>
</protein>
<sequence>MRLTTPGGYQGKAWKAQDGFYTHWYRCPALEYVKTQGKPDEVDFFYRTWCQFDYVAAQAMAQNRRFERPRCLSQGDEVCDMRWYVEAGAGTS</sequence>
<accession>A0A7S8EDT6</accession>
<gene>
    <name evidence="1" type="ORF">G4Y79_01815</name>
</gene>
<proteinExistence type="predicted"/>
<dbReference type="InterPro" id="IPR026002">
    <property type="entry name" value="ATC_hydrolase-like"/>
</dbReference>
<dbReference type="Proteomes" id="UP000594468">
    <property type="component" value="Chromosome"/>
</dbReference>
<dbReference type="Pfam" id="PF14196">
    <property type="entry name" value="ATC_hydrolase"/>
    <property type="match status" value="1"/>
</dbReference>